<name>A0A0E3Z9N9_9PSEU</name>
<feature type="domain" description="Gfo/Idh/MocA-like oxidoreductase N-terminal" evidence="3">
    <location>
        <begin position="4"/>
        <end position="117"/>
    </location>
</feature>
<dbReference type="Pfam" id="PF01408">
    <property type="entry name" value="GFO_IDH_MocA"/>
    <property type="match status" value="1"/>
</dbReference>
<dbReference type="Gene3D" id="3.30.360.10">
    <property type="entry name" value="Dihydrodipicolinate Reductase, domain 2"/>
    <property type="match status" value="1"/>
</dbReference>
<dbReference type="Pfam" id="PF22725">
    <property type="entry name" value="GFO_IDH_MocA_C3"/>
    <property type="match status" value="1"/>
</dbReference>
<evidence type="ECO:0000259" key="3">
    <source>
        <dbReference type="Pfam" id="PF01408"/>
    </source>
</evidence>
<keyword evidence="2" id="KW-0560">Oxidoreductase</keyword>
<dbReference type="GO" id="GO:0016491">
    <property type="term" value="F:oxidoreductase activity"/>
    <property type="evidence" value="ECO:0007669"/>
    <property type="project" value="UniProtKB-KW"/>
</dbReference>
<dbReference type="SUPFAM" id="SSF51735">
    <property type="entry name" value="NAD(P)-binding Rossmann-fold domains"/>
    <property type="match status" value="1"/>
</dbReference>
<dbReference type="PANTHER" id="PTHR22604">
    <property type="entry name" value="OXIDOREDUCTASES"/>
    <property type="match status" value="1"/>
</dbReference>
<evidence type="ECO:0000259" key="4">
    <source>
        <dbReference type="Pfam" id="PF22725"/>
    </source>
</evidence>
<dbReference type="InterPro" id="IPR050984">
    <property type="entry name" value="Gfo/Idh/MocA_domain"/>
</dbReference>
<dbReference type="EMBL" id="KP995196">
    <property type="protein sequence ID" value="AKC92678.1"/>
    <property type="molecule type" value="Genomic_DNA"/>
</dbReference>
<dbReference type="InterPro" id="IPR000683">
    <property type="entry name" value="Gfo/Idh/MocA-like_OxRdtase_N"/>
</dbReference>
<dbReference type="GO" id="GO:0000166">
    <property type="term" value="F:nucleotide binding"/>
    <property type="evidence" value="ECO:0007669"/>
    <property type="project" value="InterPro"/>
</dbReference>
<comment type="similarity">
    <text evidence="1">Belongs to the Gfo/Idh/MocA family.</text>
</comment>
<sequence>MPDFGLIGATGIAERALIGPARDRDDVRIVAVAASDFHRAEAYAARNGIPHVAKDYAGLIADPRVDAIYISLHNSAHAEWARRAAEAGKHVIVEKPICLDTAEWNRIVEAARETHVIEAVPTEGHEWQRAVREIGTLIRIETRMCFTDLVPGSYRERPELGGGIFLDVASYWLQALQAVAGLAGATGSSRARATGLYGADCETHVRLQTPTGVIAELEASVGGRHASEHVFVFEHARVRLRHFLRPTAGKLPLNLVITDESGGKVIRGFPPASAYADQLDRIVRRLSTPRPDRADRTATAERVALMAQLRPDGRSFERKA</sequence>
<dbReference type="InterPro" id="IPR055170">
    <property type="entry name" value="GFO_IDH_MocA-like_dom"/>
</dbReference>
<evidence type="ECO:0000256" key="2">
    <source>
        <dbReference type="ARBA" id="ARBA00023002"/>
    </source>
</evidence>
<evidence type="ECO:0000256" key="1">
    <source>
        <dbReference type="ARBA" id="ARBA00010928"/>
    </source>
</evidence>
<protein>
    <submittedName>
        <fullName evidence="5">Putative oxidoreductase</fullName>
    </submittedName>
</protein>
<organism evidence="5">
    <name type="scientific">Amycolatopsis sp. SANK 60206</name>
    <dbReference type="NCBI Taxonomy" id="1642649"/>
    <lineage>
        <taxon>Bacteria</taxon>
        <taxon>Bacillati</taxon>
        <taxon>Actinomycetota</taxon>
        <taxon>Actinomycetes</taxon>
        <taxon>Pseudonocardiales</taxon>
        <taxon>Pseudonocardiaceae</taxon>
        <taxon>Amycolatopsis</taxon>
    </lineage>
</organism>
<dbReference type="PANTHER" id="PTHR22604:SF105">
    <property type="entry name" value="TRANS-1,2-DIHYDROBENZENE-1,2-DIOL DEHYDROGENASE"/>
    <property type="match status" value="1"/>
</dbReference>
<dbReference type="AlphaFoldDB" id="A0A0E3Z9N9"/>
<evidence type="ECO:0000313" key="5">
    <source>
        <dbReference type="EMBL" id="AKC92678.1"/>
    </source>
</evidence>
<proteinExistence type="inferred from homology"/>
<dbReference type="Gene3D" id="3.40.50.720">
    <property type="entry name" value="NAD(P)-binding Rossmann-like Domain"/>
    <property type="match status" value="1"/>
</dbReference>
<accession>A0A0E3Z9N9</accession>
<feature type="domain" description="GFO/IDH/MocA-like oxidoreductase" evidence="4">
    <location>
        <begin position="133"/>
        <end position="226"/>
    </location>
</feature>
<reference evidence="5" key="1">
    <citation type="journal article" date="2015" name="J. Biol. Chem.">
        <title>The biosynthesis of capuramycin-type antibiotics: identification of the A-102395 biosynthetic gene cluster, mechanism of self-resistance, and formation of uridine-5'-carboxamide.</title>
        <authorList>
            <person name="Cai W."/>
            <person name="Goswami A."/>
            <person name="Yang Z."/>
            <person name="Liu X."/>
            <person name="Green K.D."/>
            <person name="Barnard-Britson S."/>
            <person name="Baba S."/>
            <person name="Funabashi M."/>
            <person name="Nonaka K."/>
            <person name="Sunkara M."/>
            <person name="Morris A.J."/>
            <person name="Spork A.P."/>
            <person name="Ducho C."/>
            <person name="Garneau-Tsodikova S."/>
            <person name="Thorson J.S."/>
            <person name="Van Lanen S.G."/>
        </authorList>
    </citation>
    <scope>NUCLEOTIDE SEQUENCE</scope>
    <source>
        <strain evidence="5">SANK 60206</strain>
    </source>
</reference>
<dbReference type="SUPFAM" id="SSF55347">
    <property type="entry name" value="Glyceraldehyde-3-phosphate dehydrogenase-like, C-terminal domain"/>
    <property type="match status" value="1"/>
</dbReference>
<dbReference type="InterPro" id="IPR036291">
    <property type="entry name" value="NAD(P)-bd_dom_sf"/>
</dbReference>